<proteinExistence type="predicted"/>
<protein>
    <submittedName>
        <fullName evidence="1">Variable surface protein</fullName>
    </submittedName>
</protein>
<evidence type="ECO:0000313" key="2">
    <source>
        <dbReference type="Proteomes" id="UP000195521"/>
    </source>
</evidence>
<keyword evidence="2" id="KW-1185">Reference proteome</keyword>
<dbReference type="EMBL" id="BDQF01000146">
    <property type="protein sequence ID" value="GAW84163.1"/>
    <property type="molecule type" value="Genomic_DNA"/>
</dbReference>
<sequence>MVSRYFNTCACKYFSYKLKKELKTFVEDPTETVANYKRIGEQSQKYITNVKNFNQVCNGHDAHIDDHTYLVFHNLDEHYNNIEKNKINSCNCPAYINSHKKYMKFLRECQYKFNKIFTSILDGAETLYHTYRKNMLYYPIEYRPSKRSPAKNQKSVTEEKYGIEQGKITVKKTETTTSLHTNTIPKPQYTKRILTHTIQEVKTITSANIDEITGVGTSMYHSFANIQYTTLGLFLNPSVKNIKRMINKKYNDHTNLMNSFE</sequence>
<organism evidence="1 2">
    <name type="scientific">Plasmodium gonderi</name>
    <dbReference type="NCBI Taxonomy" id="77519"/>
    <lineage>
        <taxon>Eukaryota</taxon>
        <taxon>Sar</taxon>
        <taxon>Alveolata</taxon>
        <taxon>Apicomplexa</taxon>
        <taxon>Aconoidasida</taxon>
        <taxon>Haemosporida</taxon>
        <taxon>Plasmodiidae</taxon>
        <taxon>Plasmodium</taxon>
        <taxon>Plasmodium (Plasmodium)</taxon>
    </lineage>
</organism>
<comment type="caution">
    <text evidence="1">The sequence shown here is derived from an EMBL/GenBank/DDBJ whole genome shotgun (WGS) entry which is preliminary data.</text>
</comment>
<name>A0A1Y1JUS3_PLAGO</name>
<dbReference type="AlphaFoldDB" id="A0A1Y1JUS3"/>
<evidence type="ECO:0000313" key="1">
    <source>
        <dbReference type="EMBL" id="GAW84163.1"/>
    </source>
</evidence>
<reference evidence="2" key="1">
    <citation type="submission" date="2017-04" db="EMBL/GenBank/DDBJ databases">
        <title>Plasmodium gonderi genome.</title>
        <authorList>
            <person name="Arisue N."/>
            <person name="Honma H."/>
            <person name="Kawai S."/>
            <person name="Tougan T."/>
            <person name="Tanabe K."/>
            <person name="Horii T."/>
        </authorList>
    </citation>
    <scope>NUCLEOTIDE SEQUENCE [LARGE SCALE GENOMIC DNA]</scope>
    <source>
        <strain evidence="2">ATCC 30045</strain>
    </source>
</reference>
<dbReference type="RefSeq" id="XP_028546752.1">
    <property type="nucleotide sequence ID" value="XM_028690951.1"/>
</dbReference>
<dbReference type="GeneID" id="39744971"/>
<dbReference type="Proteomes" id="UP000195521">
    <property type="component" value="Unassembled WGS sequence"/>
</dbReference>
<accession>A0A1Y1JUS3</accession>
<gene>
    <name evidence="1" type="ORF">PGO_001445</name>
</gene>